<dbReference type="AlphaFoldDB" id="A0A8J2UM08"/>
<evidence type="ECO:0000313" key="6">
    <source>
        <dbReference type="EMBL" id="GGC09443.1"/>
    </source>
</evidence>
<dbReference type="InterPro" id="IPR038765">
    <property type="entry name" value="Papain-like_cys_pep_sf"/>
</dbReference>
<dbReference type="Proteomes" id="UP000620266">
    <property type="component" value="Unassembled WGS sequence"/>
</dbReference>
<evidence type="ECO:0000256" key="3">
    <source>
        <dbReference type="ARBA" id="ARBA00022801"/>
    </source>
</evidence>
<dbReference type="InterPro" id="IPR051202">
    <property type="entry name" value="Peptidase_C40"/>
</dbReference>
<reference evidence="6" key="1">
    <citation type="journal article" date="2014" name="Int. J. Syst. Evol. Microbiol.">
        <title>Complete genome sequence of Corynebacterium casei LMG S-19264T (=DSM 44701T), isolated from a smear-ripened cheese.</title>
        <authorList>
            <consortium name="US DOE Joint Genome Institute (JGI-PGF)"/>
            <person name="Walter F."/>
            <person name="Albersmeier A."/>
            <person name="Kalinowski J."/>
            <person name="Ruckert C."/>
        </authorList>
    </citation>
    <scope>NUCLEOTIDE SEQUENCE</scope>
    <source>
        <strain evidence="6">CCM 7086</strain>
    </source>
</reference>
<dbReference type="GO" id="GO:0006508">
    <property type="term" value="P:proteolysis"/>
    <property type="evidence" value="ECO:0007669"/>
    <property type="project" value="UniProtKB-KW"/>
</dbReference>
<evidence type="ECO:0000256" key="4">
    <source>
        <dbReference type="ARBA" id="ARBA00022807"/>
    </source>
</evidence>
<organism evidence="6 7">
    <name type="scientific">Oxalicibacterium flavum</name>
    <dbReference type="NCBI Taxonomy" id="179467"/>
    <lineage>
        <taxon>Bacteria</taxon>
        <taxon>Pseudomonadati</taxon>
        <taxon>Pseudomonadota</taxon>
        <taxon>Betaproteobacteria</taxon>
        <taxon>Burkholderiales</taxon>
        <taxon>Oxalobacteraceae</taxon>
        <taxon>Oxalicibacterium</taxon>
    </lineage>
</organism>
<evidence type="ECO:0000256" key="2">
    <source>
        <dbReference type="ARBA" id="ARBA00022670"/>
    </source>
</evidence>
<dbReference type="EMBL" id="BMCG01000003">
    <property type="protein sequence ID" value="GGC09443.1"/>
    <property type="molecule type" value="Genomic_DNA"/>
</dbReference>
<name>A0A8J2UM08_9BURK</name>
<sequence>MQGPEPIMNGRRGLVLALASVALLAACGTPAPTRRAKVKPILYEPQPVSEKGNEVALYAMGLIDIGYQFGGKNPEAGLDCSGMVSYIYGKAVGIRITGSAADIARRGREIDPRTLRPGDLVFFNTLNRPFSHVGVYIGDGRFIHAPSSRGRVRIERMDNVYFAPRFEMARTYFD</sequence>
<comment type="caution">
    <text evidence="6">The sequence shown here is derived from an EMBL/GenBank/DDBJ whole genome shotgun (WGS) entry which is preliminary data.</text>
</comment>
<dbReference type="GO" id="GO:0008234">
    <property type="term" value="F:cysteine-type peptidase activity"/>
    <property type="evidence" value="ECO:0007669"/>
    <property type="project" value="UniProtKB-KW"/>
</dbReference>
<keyword evidence="7" id="KW-1185">Reference proteome</keyword>
<dbReference type="PANTHER" id="PTHR47053">
    <property type="entry name" value="MUREIN DD-ENDOPEPTIDASE MEPH-RELATED"/>
    <property type="match status" value="1"/>
</dbReference>
<dbReference type="PANTHER" id="PTHR47053:SF1">
    <property type="entry name" value="MUREIN DD-ENDOPEPTIDASE MEPH-RELATED"/>
    <property type="match status" value="1"/>
</dbReference>
<evidence type="ECO:0000313" key="7">
    <source>
        <dbReference type="Proteomes" id="UP000620266"/>
    </source>
</evidence>
<reference evidence="6" key="2">
    <citation type="submission" date="2020-09" db="EMBL/GenBank/DDBJ databases">
        <authorList>
            <person name="Sun Q."/>
            <person name="Sedlacek I."/>
        </authorList>
    </citation>
    <scope>NUCLEOTIDE SEQUENCE</scope>
    <source>
        <strain evidence="6">CCM 7086</strain>
    </source>
</reference>
<dbReference type="PROSITE" id="PS51935">
    <property type="entry name" value="NLPC_P60"/>
    <property type="match status" value="1"/>
</dbReference>
<comment type="similarity">
    <text evidence="1">Belongs to the peptidase C40 family.</text>
</comment>
<dbReference type="Pfam" id="PF00877">
    <property type="entry name" value="NLPC_P60"/>
    <property type="match status" value="1"/>
</dbReference>
<dbReference type="SUPFAM" id="SSF54001">
    <property type="entry name" value="Cysteine proteinases"/>
    <property type="match status" value="1"/>
</dbReference>
<protein>
    <recommendedName>
        <fullName evidence="5">NlpC/P60 domain-containing protein</fullName>
    </recommendedName>
</protein>
<evidence type="ECO:0000256" key="1">
    <source>
        <dbReference type="ARBA" id="ARBA00007074"/>
    </source>
</evidence>
<evidence type="ECO:0000259" key="5">
    <source>
        <dbReference type="PROSITE" id="PS51935"/>
    </source>
</evidence>
<keyword evidence="3" id="KW-0378">Hydrolase</keyword>
<proteinExistence type="inferred from homology"/>
<feature type="domain" description="NlpC/P60" evidence="5">
    <location>
        <begin position="49"/>
        <end position="173"/>
    </location>
</feature>
<dbReference type="InterPro" id="IPR000064">
    <property type="entry name" value="NLP_P60_dom"/>
</dbReference>
<gene>
    <name evidence="6" type="ORF">GCM10007205_18230</name>
</gene>
<keyword evidence="4" id="KW-0788">Thiol protease</keyword>
<dbReference type="Gene3D" id="3.90.1720.10">
    <property type="entry name" value="endopeptidase domain like (from Nostoc punctiforme)"/>
    <property type="match status" value="1"/>
</dbReference>
<keyword evidence="2" id="KW-0645">Protease</keyword>
<accession>A0A8J2UM08</accession>